<name>A0A6A6QXU7_9PEZI</name>
<evidence type="ECO:0000313" key="1">
    <source>
        <dbReference type="EMBL" id="KAF2495887.1"/>
    </source>
</evidence>
<evidence type="ECO:0000313" key="2">
    <source>
        <dbReference type="Proteomes" id="UP000799750"/>
    </source>
</evidence>
<gene>
    <name evidence="1" type="ORF">BU16DRAFT_526437</name>
</gene>
<sequence length="89" mass="10357">MTHVTLTSDVGRGRKESQRHNLVVVKKWHGFRFAKQTLSLRYLAQHYSSLQVLTLHLRFSTSATQSWVCWMPFASDSESSCVSARLWMR</sequence>
<dbReference type="Proteomes" id="UP000799750">
    <property type="component" value="Unassembled WGS sequence"/>
</dbReference>
<proteinExistence type="predicted"/>
<dbReference type="EMBL" id="MU004188">
    <property type="protein sequence ID" value="KAF2495887.1"/>
    <property type="molecule type" value="Genomic_DNA"/>
</dbReference>
<protein>
    <submittedName>
        <fullName evidence="1">Uncharacterized protein</fullName>
    </submittedName>
</protein>
<organism evidence="1 2">
    <name type="scientific">Lophium mytilinum</name>
    <dbReference type="NCBI Taxonomy" id="390894"/>
    <lineage>
        <taxon>Eukaryota</taxon>
        <taxon>Fungi</taxon>
        <taxon>Dikarya</taxon>
        <taxon>Ascomycota</taxon>
        <taxon>Pezizomycotina</taxon>
        <taxon>Dothideomycetes</taxon>
        <taxon>Pleosporomycetidae</taxon>
        <taxon>Mytilinidiales</taxon>
        <taxon>Mytilinidiaceae</taxon>
        <taxon>Lophium</taxon>
    </lineage>
</organism>
<reference evidence="1" key="1">
    <citation type="journal article" date="2020" name="Stud. Mycol.">
        <title>101 Dothideomycetes genomes: a test case for predicting lifestyles and emergence of pathogens.</title>
        <authorList>
            <person name="Haridas S."/>
            <person name="Albert R."/>
            <person name="Binder M."/>
            <person name="Bloem J."/>
            <person name="Labutti K."/>
            <person name="Salamov A."/>
            <person name="Andreopoulos B."/>
            <person name="Baker S."/>
            <person name="Barry K."/>
            <person name="Bills G."/>
            <person name="Bluhm B."/>
            <person name="Cannon C."/>
            <person name="Castanera R."/>
            <person name="Culley D."/>
            <person name="Daum C."/>
            <person name="Ezra D."/>
            <person name="Gonzalez J."/>
            <person name="Henrissat B."/>
            <person name="Kuo A."/>
            <person name="Liang C."/>
            <person name="Lipzen A."/>
            <person name="Lutzoni F."/>
            <person name="Magnuson J."/>
            <person name="Mondo S."/>
            <person name="Nolan M."/>
            <person name="Ohm R."/>
            <person name="Pangilinan J."/>
            <person name="Park H.-J."/>
            <person name="Ramirez L."/>
            <person name="Alfaro M."/>
            <person name="Sun H."/>
            <person name="Tritt A."/>
            <person name="Yoshinaga Y."/>
            <person name="Zwiers L.-H."/>
            <person name="Turgeon B."/>
            <person name="Goodwin S."/>
            <person name="Spatafora J."/>
            <person name="Crous P."/>
            <person name="Grigoriev I."/>
        </authorList>
    </citation>
    <scope>NUCLEOTIDE SEQUENCE</scope>
    <source>
        <strain evidence="1">CBS 269.34</strain>
    </source>
</reference>
<accession>A0A6A6QXU7</accession>
<dbReference type="AlphaFoldDB" id="A0A6A6QXU7"/>
<keyword evidence="2" id="KW-1185">Reference proteome</keyword>
<dbReference type="OrthoDB" id="10612765at2759"/>